<keyword evidence="2" id="KW-1185">Reference proteome</keyword>
<dbReference type="EMBL" id="SPHZ02000003">
    <property type="protein sequence ID" value="KAF0927225.1"/>
    <property type="molecule type" value="Genomic_DNA"/>
</dbReference>
<accession>A0A6G1ERK8</accession>
<dbReference type="InterPro" id="IPR053253">
    <property type="entry name" value="Sex_diff_modulator"/>
</dbReference>
<dbReference type="AlphaFoldDB" id="A0A6G1ERK8"/>
<dbReference type="Proteomes" id="UP000479710">
    <property type="component" value="Unassembled WGS sequence"/>
</dbReference>
<dbReference type="PANTHER" id="PTHR33087:SF46">
    <property type="entry name" value="OS07G0539200 PROTEIN"/>
    <property type="match status" value="1"/>
</dbReference>
<sequence>MCAVEQNLRGKPLVATVLIGRRGISPAMRVEELGGSCGVLPANVRVEVTRPSDFLLSFAREEDCEAVFARSRRFSVAGASISFRRWHRSVHARSTKMLFVVRLAIEGLPTHAVEPKALKHILNKLECQFIEFFEPVDACMTEVLAWSATLSNPQGASTGHPGTIACLVARA</sequence>
<organism evidence="1 2">
    <name type="scientific">Oryza meyeriana var. granulata</name>
    <dbReference type="NCBI Taxonomy" id="110450"/>
    <lineage>
        <taxon>Eukaryota</taxon>
        <taxon>Viridiplantae</taxon>
        <taxon>Streptophyta</taxon>
        <taxon>Embryophyta</taxon>
        <taxon>Tracheophyta</taxon>
        <taxon>Spermatophyta</taxon>
        <taxon>Magnoliopsida</taxon>
        <taxon>Liliopsida</taxon>
        <taxon>Poales</taxon>
        <taxon>Poaceae</taxon>
        <taxon>BOP clade</taxon>
        <taxon>Oryzoideae</taxon>
        <taxon>Oryzeae</taxon>
        <taxon>Oryzinae</taxon>
        <taxon>Oryza</taxon>
        <taxon>Oryza meyeriana</taxon>
    </lineage>
</organism>
<dbReference type="OrthoDB" id="696471at2759"/>
<name>A0A6G1ERK8_9ORYZ</name>
<evidence type="ECO:0000313" key="1">
    <source>
        <dbReference type="EMBL" id="KAF0927225.1"/>
    </source>
</evidence>
<comment type="caution">
    <text evidence="1">The sequence shown here is derived from an EMBL/GenBank/DDBJ whole genome shotgun (WGS) entry which is preliminary data.</text>
</comment>
<dbReference type="PANTHER" id="PTHR33087">
    <property type="entry name" value="OS07G0539200 PROTEIN"/>
    <property type="match status" value="1"/>
</dbReference>
<proteinExistence type="predicted"/>
<evidence type="ECO:0000313" key="2">
    <source>
        <dbReference type="Proteomes" id="UP000479710"/>
    </source>
</evidence>
<reference evidence="1 2" key="1">
    <citation type="submission" date="2019-11" db="EMBL/GenBank/DDBJ databases">
        <title>Whole genome sequence of Oryza granulata.</title>
        <authorList>
            <person name="Li W."/>
        </authorList>
    </citation>
    <scope>NUCLEOTIDE SEQUENCE [LARGE SCALE GENOMIC DNA]</scope>
    <source>
        <strain evidence="2">cv. Menghai</strain>
        <tissue evidence="1">Leaf</tissue>
    </source>
</reference>
<gene>
    <name evidence="1" type="ORF">E2562_031022</name>
</gene>
<protein>
    <submittedName>
        <fullName evidence="1">Uncharacterized protein</fullName>
    </submittedName>
</protein>